<keyword evidence="7 10" id="KW-0445">Lipid transport</keyword>
<dbReference type="GO" id="GO:0005794">
    <property type="term" value="C:Golgi apparatus"/>
    <property type="evidence" value="ECO:0007669"/>
    <property type="project" value="TreeGrafter"/>
</dbReference>
<dbReference type="PANTHER" id="PTHR14467">
    <property type="entry name" value="ARV1"/>
    <property type="match status" value="1"/>
</dbReference>
<comment type="caution">
    <text evidence="10">Lacks conserved residue(s) required for the propagation of feature annotation.</text>
</comment>
<dbReference type="GO" id="GO:0005789">
    <property type="term" value="C:endoplasmic reticulum membrane"/>
    <property type="evidence" value="ECO:0007669"/>
    <property type="project" value="UniProtKB-SubCell"/>
</dbReference>
<keyword evidence="11" id="KW-1185">Reference proteome</keyword>
<evidence type="ECO:0000256" key="3">
    <source>
        <dbReference type="ARBA" id="ARBA00022448"/>
    </source>
</evidence>
<evidence type="ECO:0000313" key="12">
    <source>
        <dbReference type="RefSeq" id="XP_022108172.1"/>
    </source>
</evidence>
<protein>
    <recommendedName>
        <fullName evidence="10">Protein ARV</fullName>
    </recommendedName>
</protein>
<evidence type="ECO:0000256" key="5">
    <source>
        <dbReference type="ARBA" id="ARBA00022824"/>
    </source>
</evidence>
<comment type="function">
    <text evidence="10">Mediator of sterol homeostasis involved in sterol uptake, trafficking and distribution into membranes.</text>
</comment>
<dbReference type="GO" id="GO:0097036">
    <property type="term" value="P:regulation of plasma membrane sterol distribution"/>
    <property type="evidence" value="ECO:0007669"/>
    <property type="project" value="UniProtKB-UniRule"/>
</dbReference>
<dbReference type="GO" id="GO:0032366">
    <property type="term" value="P:intracellular sterol transport"/>
    <property type="evidence" value="ECO:0007669"/>
    <property type="project" value="UniProtKB-UniRule"/>
</dbReference>
<name>A0A8B7ZSX9_ACAPL</name>
<reference evidence="12" key="1">
    <citation type="submission" date="2025-08" db="UniProtKB">
        <authorList>
            <consortium name="RefSeq"/>
        </authorList>
    </citation>
    <scope>IDENTIFICATION</scope>
</reference>
<evidence type="ECO:0000256" key="8">
    <source>
        <dbReference type="ARBA" id="ARBA00023098"/>
    </source>
</evidence>
<keyword evidence="5 10" id="KW-0256">Endoplasmic reticulum</keyword>
<dbReference type="GO" id="GO:0032541">
    <property type="term" value="C:cortical endoplasmic reticulum"/>
    <property type="evidence" value="ECO:0007669"/>
    <property type="project" value="TreeGrafter"/>
</dbReference>
<dbReference type="CTD" id="64801"/>
<evidence type="ECO:0000256" key="10">
    <source>
        <dbReference type="RuleBase" id="RU368065"/>
    </source>
</evidence>
<evidence type="ECO:0000256" key="7">
    <source>
        <dbReference type="ARBA" id="ARBA00023055"/>
    </source>
</evidence>
<dbReference type="RefSeq" id="XP_022108172.1">
    <property type="nucleotide sequence ID" value="XM_022252480.1"/>
</dbReference>
<keyword evidence="6 10" id="KW-1133">Transmembrane helix</keyword>
<evidence type="ECO:0000256" key="9">
    <source>
        <dbReference type="ARBA" id="ARBA00023136"/>
    </source>
</evidence>
<comment type="subcellular location">
    <subcellularLocation>
        <location evidence="1 10">Endoplasmic reticulum membrane</location>
        <topology evidence="1 10">Multi-pass membrane protein</topology>
    </subcellularLocation>
</comment>
<dbReference type="GO" id="GO:0016125">
    <property type="term" value="P:sterol metabolic process"/>
    <property type="evidence" value="ECO:0007669"/>
    <property type="project" value="UniProtKB-UniRule"/>
</dbReference>
<dbReference type="Proteomes" id="UP000694845">
    <property type="component" value="Unplaced"/>
</dbReference>
<gene>
    <name evidence="12" type="primary">LOC110988698</name>
</gene>
<proteinExistence type="inferred from homology"/>
<evidence type="ECO:0000256" key="6">
    <source>
        <dbReference type="ARBA" id="ARBA00022989"/>
    </source>
</evidence>
<keyword evidence="9 10" id="KW-0472">Membrane</keyword>
<dbReference type="OMA" id="MLDMNVK"/>
<evidence type="ECO:0000256" key="2">
    <source>
        <dbReference type="ARBA" id="ARBA00009187"/>
    </source>
</evidence>
<evidence type="ECO:0000256" key="4">
    <source>
        <dbReference type="ARBA" id="ARBA00022692"/>
    </source>
</evidence>
<evidence type="ECO:0000313" key="11">
    <source>
        <dbReference type="Proteomes" id="UP000694845"/>
    </source>
</evidence>
<dbReference type="InterPro" id="IPR007290">
    <property type="entry name" value="Arv1"/>
</dbReference>
<organism evidence="11 12">
    <name type="scientific">Acanthaster planci</name>
    <name type="common">Crown-of-thorns starfish</name>
    <dbReference type="NCBI Taxonomy" id="133434"/>
    <lineage>
        <taxon>Eukaryota</taxon>
        <taxon>Metazoa</taxon>
        <taxon>Echinodermata</taxon>
        <taxon>Eleutherozoa</taxon>
        <taxon>Asterozoa</taxon>
        <taxon>Asteroidea</taxon>
        <taxon>Valvatacea</taxon>
        <taxon>Valvatida</taxon>
        <taxon>Acanthasteridae</taxon>
        <taxon>Acanthaster</taxon>
    </lineage>
</organism>
<dbReference type="GeneID" id="110988698"/>
<sequence length="242" mass="27446">MESTSYVCIECGKYASELYKVYSGGMIKIAHCNHCTKVVDKYVEFDPVIVLLDALLYKPQAYRHILFNTKSNIHWKLSILCLLCDAYTKWAQRSTVNPATDPLDRQFLFFALQWHFYVMFIIAGLELSSFLLGVVVPIILQSRMTGAQDNRGLALLLRSLLLCCMGKLLVIPMVIWSQTDIKTCMWMTRLFVFTSATQALRVTRNSGTLQASGFILLGFAAQHLSTHLSPILEWVLTQSFVS</sequence>
<keyword evidence="8 10" id="KW-0443">Lipid metabolism</keyword>
<evidence type="ECO:0000256" key="1">
    <source>
        <dbReference type="ARBA" id="ARBA00004477"/>
    </source>
</evidence>
<dbReference type="KEGG" id="aplc:110988698"/>
<feature type="transmembrane region" description="Helical" evidence="10">
    <location>
        <begin position="152"/>
        <end position="176"/>
    </location>
</feature>
<feature type="transmembrane region" description="Helical" evidence="10">
    <location>
        <begin position="114"/>
        <end position="140"/>
    </location>
</feature>
<comment type="similarity">
    <text evidence="2 10">Belongs to the ARV1 family.</text>
</comment>
<dbReference type="OrthoDB" id="2192830at2759"/>
<dbReference type="GO" id="GO:0006665">
    <property type="term" value="P:sphingolipid metabolic process"/>
    <property type="evidence" value="ECO:0007669"/>
    <property type="project" value="TreeGrafter"/>
</dbReference>
<dbReference type="Pfam" id="PF04161">
    <property type="entry name" value="Arv1"/>
    <property type="match status" value="1"/>
</dbReference>
<keyword evidence="3 10" id="KW-0813">Transport</keyword>
<accession>A0A8B7ZSX9</accession>
<keyword evidence="4 10" id="KW-0812">Transmembrane</keyword>
<dbReference type="AlphaFoldDB" id="A0A8B7ZSX9"/>
<dbReference type="PANTHER" id="PTHR14467:SF0">
    <property type="entry name" value="PROTEIN ARV1"/>
    <property type="match status" value="1"/>
</dbReference>